<protein>
    <submittedName>
        <fullName evidence="2">Uncharacterized protein</fullName>
    </submittedName>
</protein>
<evidence type="ECO:0000256" key="1">
    <source>
        <dbReference type="SAM" id="MobiDB-lite"/>
    </source>
</evidence>
<organism evidence="2 3">
    <name type="scientific">Phanerochaete sordida</name>
    <dbReference type="NCBI Taxonomy" id="48140"/>
    <lineage>
        <taxon>Eukaryota</taxon>
        <taxon>Fungi</taxon>
        <taxon>Dikarya</taxon>
        <taxon>Basidiomycota</taxon>
        <taxon>Agaricomycotina</taxon>
        <taxon>Agaricomycetes</taxon>
        <taxon>Polyporales</taxon>
        <taxon>Phanerochaetaceae</taxon>
        <taxon>Phanerochaete</taxon>
    </lineage>
</organism>
<dbReference type="EMBL" id="BPQB01000048">
    <property type="protein sequence ID" value="GJE95422.1"/>
    <property type="molecule type" value="Genomic_DNA"/>
</dbReference>
<comment type="caution">
    <text evidence="2">The sequence shown here is derived from an EMBL/GenBank/DDBJ whole genome shotgun (WGS) entry which is preliminary data.</text>
</comment>
<evidence type="ECO:0000313" key="3">
    <source>
        <dbReference type="Proteomes" id="UP000703269"/>
    </source>
</evidence>
<feature type="region of interest" description="Disordered" evidence="1">
    <location>
        <begin position="415"/>
        <end position="437"/>
    </location>
</feature>
<accession>A0A9P3GGY5</accession>
<name>A0A9P3GGY5_9APHY</name>
<proteinExistence type="predicted"/>
<dbReference type="AlphaFoldDB" id="A0A9P3GGY5"/>
<reference evidence="2 3" key="1">
    <citation type="submission" date="2021-08" db="EMBL/GenBank/DDBJ databases">
        <title>Draft Genome Sequence of Phanerochaete sordida strain YK-624.</title>
        <authorList>
            <person name="Mori T."/>
            <person name="Dohra H."/>
            <person name="Suzuki T."/>
            <person name="Kawagishi H."/>
            <person name="Hirai H."/>
        </authorList>
    </citation>
    <scope>NUCLEOTIDE SEQUENCE [LARGE SCALE GENOMIC DNA]</scope>
    <source>
        <strain evidence="2 3">YK-624</strain>
    </source>
</reference>
<keyword evidence="3" id="KW-1185">Reference proteome</keyword>
<sequence>MNTFRTHILSLTFRQPAHTVADLDGTVSPIAAADLRPETWSRLPLDIMNVLSDCVEQETSTKAAWSQLSLVCHGWARFCRPALFRSLHLDTDGDTTFLSSVLRSSTSGWLAEHVEYITFAGTLCTLRSHAAEQIIRRLRRLKTLHLAPAEDPEPSCTRPSVFASAISLRGPLSHIRDLSVISLASLHFPSFCILLRLLASCPTLVDITLVAVTWSGALDPAELPARLPLLPHVRSVRASQVSQVWPLSWVATMAAVEYRSPLRFDMADVVPTEITAIARTTELMFDTDIKHAPRHWALPHLKEYVVCVVNRTPVHPLVTIEAGTPAHGLSFSVCPATQRVDSSYAPFTAHRMTINTLRLQVSMYWKCWTVSKLPWSMLGAQWAQLPALKSVVVSYKRELFQREAHVFAGHADRAAAGAGKPRHPTRPIAASVGTLTR</sequence>
<dbReference type="Proteomes" id="UP000703269">
    <property type="component" value="Unassembled WGS sequence"/>
</dbReference>
<evidence type="ECO:0000313" key="2">
    <source>
        <dbReference type="EMBL" id="GJE95422.1"/>
    </source>
</evidence>
<gene>
    <name evidence="2" type="ORF">PsYK624_116060</name>
</gene>